<dbReference type="EMBL" id="JAFBJK010000007">
    <property type="protein sequence ID" value="MBT8728098.1"/>
    <property type="molecule type" value="Genomic_DNA"/>
</dbReference>
<evidence type="ECO:0000313" key="11">
    <source>
        <dbReference type="EMBL" id="MDC1856858.1"/>
    </source>
</evidence>
<feature type="transmembrane region" description="Helical" evidence="6">
    <location>
        <begin position="184"/>
        <end position="205"/>
    </location>
</feature>
<keyword evidence="5 6" id="KW-0472">Membrane</keyword>
<reference evidence="11" key="3">
    <citation type="submission" date="2022-10" db="EMBL/GenBank/DDBJ databases">
        <title>Human gut microbiome strain richness.</title>
        <authorList>
            <person name="Chen-Liaw A."/>
        </authorList>
    </citation>
    <scope>NUCLEOTIDE SEQUENCE</scope>
    <source>
        <strain evidence="12">1001713st2_A4_1001713B170214_170313</strain>
        <strain evidence="11">BSD2780061687st1_G10_BSD2780061687b_171204</strain>
    </source>
</reference>
<evidence type="ECO:0000256" key="6">
    <source>
        <dbReference type="SAM" id="Phobius"/>
    </source>
</evidence>
<reference evidence="13 14" key="1">
    <citation type="journal article" date="2019" name="Nat. Med.">
        <title>A library of human gut bacterial isolates paired with longitudinal multiomics data enables mechanistic microbiome research.</title>
        <authorList>
            <person name="Poyet M."/>
            <person name="Groussin M."/>
            <person name="Gibbons S.M."/>
            <person name="Avila-Pacheco J."/>
            <person name="Jiang X."/>
            <person name="Kearney S.M."/>
            <person name="Perrotta A.R."/>
            <person name="Berdy B."/>
            <person name="Zhao S."/>
            <person name="Lieberman T.D."/>
            <person name="Swanson P.K."/>
            <person name="Smith M."/>
            <person name="Roesemann S."/>
            <person name="Alexander J.E."/>
            <person name="Rich S.A."/>
            <person name="Livny J."/>
            <person name="Vlamakis H."/>
            <person name="Clish C."/>
            <person name="Bullock K."/>
            <person name="Deik A."/>
            <person name="Scott J."/>
            <person name="Pierce K.A."/>
            <person name="Xavier R.J."/>
            <person name="Alm E.J."/>
        </authorList>
    </citation>
    <scope>NUCLEOTIDE SEQUENCE [LARGE SCALE GENOMIC DNA]</scope>
    <source>
        <strain evidence="9 13">BIOML-A27</strain>
        <strain evidence="7 15">BIOML-A36</strain>
        <strain evidence="8 14">BIOML-A37</strain>
    </source>
</reference>
<keyword evidence="4 6" id="KW-1133">Transmembrane helix</keyword>
<protein>
    <recommendedName>
        <fullName evidence="17">Polysaccharide biosynthesis protein</fullName>
    </recommendedName>
</protein>
<keyword evidence="2" id="KW-1003">Cell membrane</keyword>
<reference evidence="10 16" key="2">
    <citation type="submission" date="2020-12" db="EMBL/GenBank/DDBJ databases">
        <title>Microorganisms.</title>
        <authorList>
            <person name="Matos J."/>
            <person name="Faleiro L."/>
            <person name="Duarte I."/>
        </authorList>
    </citation>
    <scope>NUCLEOTIDE SEQUENCE [LARGE SCALE GENOMIC DNA]</scope>
    <source>
        <strain evidence="10 16">PtFD3Pch2</strain>
    </source>
</reference>
<dbReference type="GeneID" id="99752700"/>
<dbReference type="RefSeq" id="WP_005831353.1">
    <property type="nucleotide sequence ID" value="NZ_BAABZM010000001.1"/>
</dbReference>
<dbReference type="EMBL" id="WCUP01000024">
    <property type="protein sequence ID" value="KAB4101971.1"/>
    <property type="molecule type" value="Genomic_DNA"/>
</dbReference>
<evidence type="ECO:0000256" key="4">
    <source>
        <dbReference type="ARBA" id="ARBA00022989"/>
    </source>
</evidence>
<dbReference type="PANTHER" id="PTHR30250:SF26">
    <property type="entry name" value="PSMA PROTEIN"/>
    <property type="match status" value="1"/>
</dbReference>
<dbReference type="PANTHER" id="PTHR30250">
    <property type="entry name" value="PST FAMILY PREDICTED COLANIC ACID TRANSPORTER"/>
    <property type="match status" value="1"/>
</dbReference>
<evidence type="ECO:0000313" key="13">
    <source>
        <dbReference type="Proteomes" id="UP000433928"/>
    </source>
</evidence>
<dbReference type="Proteomes" id="UP000438773">
    <property type="component" value="Unassembled WGS sequence"/>
</dbReference>
<gene>
    <name evidence="9" type="ORF">GAQ59_13480</name>
    <name evidence="7" type="ORF">GAQ70_21110</name>
    <name evidence="8" type="ORF">GAQ75_16045</name>
    <name evidence="10" type="ORF">JQN06_18385</name>
    <name evidence="11" type="ORF">POZ22_19050</name>
    <name evidence="12" type="ORF">POZ24_15005</name>
</gene>
<evidence type="ECO:0000256" key="1">
    <source>
        <dbReference type="ARBA" id="ARBA00004651"/>
    </source>
</evidence>
<dbReference type="Proteomes" id="UP000433928">
    <property type="component" value="Unassembled WGS sequence"/>
</dbReference>
<evidence type="ECO:0000256" key="3">
    <source>
        <dbReference type="ARBA" id="ARBA00022692"/>
    </source>
</evidence>
<feature type="transmembrane region" description="Helical" evidence="6">
    <location>
        <begin position="127"/>
        <end position="147"/>
    </location>
</feature>
<comment type="caution">
    <text evidence="9">The sequence shown here is derived from an EMBL/GenBank/DDBJ whole genome shotgun (WGS) entry which is preliminary data.</text>
</comment>
<feature type="transmembrane region" description="Helical" evidence="6">
    <location>
        <begin position="89"/>
        <end position="115"/>
    </location>
</feature>
<comment type="subcellular location">
    <subcellularLocation>
        <location evidence="1">Cell membrane</location>
        <topology evidence="1">Multi-pass membrane protein</topology>
    </subcellularLocation>
</comment>
<evidence type="ECO:0000313" key="15">
    <source>
        <dbReference type="Proteomes" id="UP000441711"/>
    </source>
</evidence>
<dbReference type="EMBL" id="JAQNSG010000014">
    <property type="protein sequence ID" value="MDC1881325.1"/>
    <property type="molecule type" value="Genomic_DNA"/>
</dbReference>
<dbReference type="Proteomes" id="UP000441711">
    <property type="component" value="Unassembled WGS sequence"/>
</dbReference>
<evidence type="ECO:0000313" key="14">
    <source>
        <dbReference type="Proteomes" id="UP000438773"/>
    </source>
</evidence>
<feature type="transmembrane region" description="Helical" evidence="6">
    <location>
        <begin position="374"/>
        <end position="396"/>
    </location>
</feature>
<evidence type="ECO:0000313" key="12">
    <source>
        <dbReference type="EMBL" id="MDC1881325.1"/>
    </source>
</evidence>
<evidence type="ECO:0000313" key="10">
    <source>
        <dbReference type="EMBL" id="MBT8728098.1"/>
    </source>
</evidence>
<feature type="transmembrane region" description="Helical" evidence="6">
    <location>
        <begin position="402"/>
        <end position="423"/>
    </location>
</feature>
<dbReference type="EMBL" id="WCUQ01000010">
    <property type="protein sequence ID" value="KAB4122376.1"/>
    <property type="molecule type" value="Genomic_DNA"/>
</dbReference>
<proteinExistence type="predicted"/>
<keyword evidence="16" id="KW-1185">Reference proteome</keyword>
<organism evidence="9 13">
    <name type="scientific">Bacteroides uniformis</name>
    <dbReference type="NCBI Taxonomy" id="820"/>
    <lineage>
        <taxon>Bacteria</taxon>
        <taxon>Pseudomonadati</taxon>
        <taxon>Bacteroidota</taxon>
        <taxon>Bacteroidia</taxon>
        <taxon>Bacteroidales</taxon>
        <taxon>Bacteroidaceae</taxon>
        <taxon>Bacteroides</taxon>
    </lineage>
</organism>
<evidence type="ECO:0000313" key="7">
    <source>
        <dbReference type="EMBL" id="KAB4101971.1"/>
    </source>
</evidence>
<evidence type="ECO:0000313" key="8">
    <source>
        <dbReference type="EMBL" id="KAB4122376.1"/>
    </source>
</evidence>
<dbReference type="Proteomes" id="UP001213309">
    <property type="component" value="Unassembled WGS sequence"/>
</dbReference>
<accession>A0A6A2GA05</accession>
<dbReference type="EMBL" id="WCUG01000010">
    <property type="protein sequence ID" value="KAB4169055.1"/>
    <property type="molecule type" value="Genomic_DNA"/>
</dbReference>
<feature type="transmembrane region" description="Helical" evidence="6">
    <location>
        <begin position="343"/>
        <end position="362"/>
    </location>
</feature>
<dbReference type="InterPro" id="IPR050833">
    <property type="entry name" value="Poly_Biosynth_Transport"/>
</dbReference>
<evidence type="ECO:0000256" key="2">
    <source>
        <dbReference type="ARBA" id="ARBA00022475"/>
    </source>
</evidence>
<dbReference type="EMBL" id="JAQNSB010000037">
    <property type="protein sequence ID" value="MDC1856858.1"/>
    <property type="molecule type" value="Genomic_DNA"/>
</dbReference>
<feature type="transmembrane region" description="Helical" evidence="6">
    <location>
        <begin position="313"/>
        <end position="337"/>
    </location>
</feature>
<keyword evidence="3 6" id="KW-0812">Transmembrane</keyword>
<evidence type="ECO:0000256" key="5">
    <source>
        <dbReference type="ARBA" id="ARBA00023136"/>
    </source>
</evidence>
<feature type="transmembrane region" description="Helical" evidence="6">
    <location>
        <begin position="43"/>
        <end position="69"/>
    </location>
</feature>
<sequence>MDSSTRVVVNTGIQYVRTVVQVAIMLYTSRVVLDNLGVEDYGIYNLVGGVIAMLSFIQINLANTTIRYLSYHHGKNDMPMVIKIFNNSLCIQLFFGLVICVLLVCATDFVFANMLNISMERLSVAKVVYYLMIGSLFFNLVSTPYFASLISHENLVYSSMVQIVDSILKVPIVVSLIYVTFDKLIWYSCGSLFLVIFNFILYYIYCRKKYEECRHFNFRTFEYSLFKEMFSFMGWNVYGTCCIVGRGQGVAILLNNFYSAAINAAYGIGNQVAGQLNFLSNALTTAINPQIIKAEGAGDRQKMFRLAEISCKFSFLLMSMISVPAFIFMDKLLAIWLREVPDYTTMFCRMFLLAIQIDLLTMNMAVANQAVGNVKVYSICINTIKILTLPIVYIILKMGYSAEMVMLVYVLFESICAVGRILFLHININLSIMQYLRNVCFGGIPVFILNALICFYISRYFINWLFLLIFLSAVQTLFFAFLFGLREDEKSIIKKIFIKLKNNER</sequence>
<name>A0A6A2GA05_BACUN</name>
<feature type="transmembrane region" description="Helical" evidence="6">
    <location>
        <begin position="435"/>
        <end position="458"/>
    </location>
</feature>
<dbReference type="Proteomes" id="UP001214113">
    <property type="component" value="Unassembled WGS sequence"/>
</dbReference>
<feature type="transmembrane region" description="Helical" evidence="6">
    <location>
        <begin position="154"/>
        <end position="178"/>
    </location>
</feature>
<evidence type="ECO:0000313" key="16">
    <source>
        <dbReference type="Proteomes" id="UP001196342"/>
    </source>
</evidence>
<dbReference type="AlphaFoldDB" id="A0A6A2GA05"/>
<dbReference type="GO" id="GO:0005886">
    <property type="term" value="C:plasma membrane"/>
    <property type="evidence" value="ECO:0007669"/>
    <property type="project" value="UniProtKB-SubCell"/>
</dbReference>
<evidence type="ECO:0000313" key="9">
    <source>
        <dbReference type="EMBL" id="KAB4169055.1"/>
    </source>
</evidence>
<feature type="transmembrane region" description="Helical" evidence="6">
    <location>
        <begin position="464"/>
        <end position="485"/>
    </location>
</feature>
<evidence type="ECO:0008006" key="17">
    <source>
        <dbReference type="Google" id="ProtNLM"/>
    </source>
</evidence>
<dbReference type="Proteomes" id="UP001196342">
    <property type="component" value="Unassembled WGS sequence"/>
</dbReference>